<evidence type="ECO:0000313" key="4">
    <source>
        <dbReference type="Proteomes" id="UP000323506"/>
    </source>
</evidence>
<evidence type="ECO:0000256" key="2">
    <source>
        <dbReference type="SAM" id="MobiDB-lite"/>
    </source>
</evidence>
<keyword evidence="1" id="KW-0175">Coiled coil</keyword>
<accession>A0A5D2G8X3</accession>
<dbReference type="AlphaFoldDB" id="A0A5D2G8X3"/>
<evidence type="ECO:0000256" key="1">
    <source>
        <dbReference type="SAM" id="Coils"/>
    </source>
</evidence>
<reference evidence="3 4" key="1">
    <citation type="submission" date="2019-06" db="EMBL/GenBank/DDBJ databases">
        <title>WGS assembly of Gossypium darwinii.</title>
        <authorList>
            <person name="Chen Z.J."/>
            <person name="Sreedasyam A."/>
            <person name="Ando A."/>
            <person name="Song Q."/>
            <person name="De L."/>
            <person name="Hulse-Kemp A."/>
            <person name="Ding M."/>
            <person name="Ye W."/>
            <person name="Kirkbride R."/>
            <person name="Jenkins J."/>
            <person name="Plott C."/>
            <person name="Lovell J."/>
            <person name="Lin Y.-M."/>
            <person name="Vaughn R."/>
            <person name="Liu B."/>
            <person name="Li W."/>
            <person name="Simpson S."/>
            <person name="Scheffler B."/>
            <person name="Saski C."/>
            <person name="Grover C."/>
            <person name="Hu G."/>
            <person name="Conover J."/>
            <person name="Carlson J."/>
            <person name="Shu S."/>
            <person name="Boston L."/>
            <person name="Williams M."/>
            <person name="Peterson D."/>
            <person name="Mcgee K."/>
            <person name="Jones D."/>
            <person name="Wendel J."/>
            <person name="Stelly D."/>
            <person name="Grimwood J."/>
            <person name="Schmutz J."/>
        </authorList>
    </citation>
    <scope>NUCLEOTIDE SEQUENCE [LARGE SCALE GENOMIC DNA]</scope>
    <source>
        <strain evidence="3">1808015.09</strain>
    </source>
</reference>
<organism evidence="3 4">
    <name type="scientific">Gossypium darwinii</name>
    <name type="common">Darwin's cotton</name>
    <name type="synonym">Gossypium barbadense var. darwinii</name>
    <dbReference type="NCBI Taxonomy" id="34276"/>
    <lineage>
        <taxon>Eukaryota</taxon>
        <taxon>Viridiplantae</taxon>
        <taxon>Streptophyta</taxon>
        <taxon>Embryophyta</taxon>
        <taxon>Tracheophyta</taxon>
        <taxon>Spermatophyta</taxon>
        <taxon>Magnoliopsida</taxon>
        <taxon>eudicotyledons</taxon>
        <taxon>Gunneridae</taxon>
        <taxon>Pentapetalae</taxon>
        <taxon>rosids</taxon>
        <taxon>malvids</taxon>
        <taxon>Malvales</taxon>
        <taxon>Malvaceae</taxon>
        <taxon>Malvoideae</taxon>
        <taxon>Gossypium</taxon>
    </lineage>
</organism>
<feature type="coiled-coil region" evidence="1">
    <location>
        <begin position="7"/>
        <end position="34"/>
    </location>
</feature>
<gene>
    <name evidence="3" type="ORF">ES288_A06G181100v1</name>
</gene>
<name>A0A5D2G8X3_GOSDA</name>
<sequence length="99" mass="11043">MASEGVTIRLQKDMAQLQQEMAQLQADLDAKMDARFKDFHEEFKVDMQSQLYSLLEQFLGQPQATSATSSGPNKGKGILGEPPLAFPLRSLSFSRHSQI</sequence>
<protein>
    <submittedName>
        <fullName evidence="3">Uncharacterized protein</fullName>
    </submittedName>
</protein>
<dbReference type="Proteomes" id="UP000323506">
    <property type="component" value="Chromosome A06"/>
</dbReference>
<dbReference type="EMBL" id="CM017693">
    <property type="protein sequence ID" value="TYH13968.1"/>
    <property type="molecule type" value="Genomic_DNA"/>
</dbReference>
<evidence type="ECO:0000313" key="3">
    <source>
        <dbReference type="EMBL" id="TYH13968.1"/>
    </source>
</evidence>
<proteinExistence type="predicted"/>
<keyword evidence="4" id="KW-1185">Reference proteome</keyword>
<feature type="compositionally biased region" description="Polar residues" evidence="2">
    <location>
        <begin position="63"/>
        <end position="72"/>
    </location>
</feature>
<feature type="region of interest" description="Disordered" evidence="2">
    <location>
        <begin position="63"/>
        <end position="84"/>
    </location>
</feature>